<keyword evidence="4" id="KW-1185">Reference proteome</keyword>
<dbReference type="AlphaFoldDB" id="A0A6A6V1Z9"/>
<dbReference type="PANTHER" id="PTHR28083:SF1">
    <property type="entry name" value="GOOD FOR FULL DBP5 ACTIVITY PROTEIN 2"/>
    <property type="match status" value="1"/>
</dbReference>
<dbReference type="InterPro" id="IPR012337">
    <property type="entry name" value="RNaseH-like_sf"/>
</dbReference>
<organism evidence="3 4">
    <name type="scientific">Sporormia fimetaria CBS 119925</name>
    <dbReference type="NCBI Taxonomy" id="1340428"/>
    <lineage>
        <taxon>Eukaryota</taxon>
        <taxon>Fungi</taxon>
        <taxon>Dikarya</taxon>
        <taxon>Ascomycota</taxon>
        <taxon>Pezizomycotina</taxon>
        <taxon>Dothideomycetes</taxon>
        <taxon>Pleosporomycetidae</taxon>
        <taxon>Pleosporales</taxon>
        <taxon>Sporormiaceae</taxon>
        <taxon>Sporormia</taxon>
    </lineage>
</organism>
<dbReference type="SUPFAM" id="SSF53098">
    <property type="entry name" value="Ribonuclease H-like"/>
    <property type="match status" value="1"/>
</dbReference>
<feature type="domain" description="Gfd2/YDR514C-like C-terminal" evidence="2">
    <location>
        <begin position="3"/>
        <end position="194"/>
    </location>
</feature>
<dbReference type="Gene3D" id="3.30.420.10">
    <property type="entry name" value="Ribonuclease H-like superfamily/Ribonuclease H"/>
    <property type="match status" value="1"/>
</dbReference>
<dbReference type="Proteomes" id="UP000799440">
    <property type="component" value="Unassembled WGS sequence"/>
</dbReference>
<dbReference type="InterPro" id="IPR036397">
    <property type="entry name" value="RNaseH_sf"/>
</dbReference>
<proteinExistence type="predicted"/>
<protein>
    <recommendedName>
        <fullName evidence="2">Gfd2/YDR514C-like C-terminal domain-containing protein</fullName>
    </recommendedName>
</protein>
<evidence type="ECO:0000259" key="2">
    <source>
        <dbReference type="Pfam" id="PF21762"/>
    </source>
</evidence>
<evidence type="ECO:0000256" key="1">
    <source>
        <dbReference type="SAM" id="MobiDB-lite"/>
    </source>
</evidence>
<evidence type="ECO:0000313" key="3">
    <source>
        <dbReference type="EMBL" id="KAF2744485.1"/>
    </source>
</evidence>
<sequence>DVVFVCIDIESYERRHSKILEIGIASLDTRHLRDRPPGADAEHWRFNILARHFIIEDHMHYVNHEFVHGCPDRFEFGKSQVVRLVDAPAAVKACFAPPFAGSTDDGYNLHEKRNIVFVAHNAKADLDYLNRIGFDALSHPRTLGFLDSEVLYRVWKRENQSKSLSGVLGDFGILAWNLHNAGNDAVYTLQALLAVCVRESSIRGAVGGDAQPEPEKERDENELGDDFVI</sequence>
<feature type="non-terminal residue" evidence="3">
    <location>
        <position position="1"/>
    </location>
</feature>
<accession>A0A6A6V1Z9</accession>
<name>A0A6A6V1Z9_9PLEO</name>
<gene>
    <name evidence="3" type="ORF">M011DRAFT_408221</name>
</gene>
<reference evidence="3" key="1">
    <citation type="journal article" date="2020" name="Stud. Mycol.">
        <title>101 Dothideomycetes genomes: a test case for predicting lifestyles and emergence of pathogens.</title>
        <authorList>
            <person name="Haridas S."/>
            <person name="Albert R."/>
            <person name="Binder M."/>
            <person name="Bloem J."/>
            <person name="Labutti K."/>
            <person name="Salamov A."/>
            <person name="Andreopoulos B."/>
            <person name="Baker S."/>
            <person name="Barry K."/>
            <person name="Bills G."/>
            <person name="Bluhm B."/>
            <person name="Cannon C."/>
            <person name="Castanera R."/>
            <person name="Culley D."/>
            <person name="Daum C."/>
            <person name="Ezra D."/>
            <person name="Gonzalez J."/>
            <person name="Henrissat B."/>
            <person name="Kuo A."/>
            <person name="Liang C."/>
            <person name="Lipzen A."/>
            <person name="Lutzoni F."/>
            <person name="Magnuson J."/>
            <person name="Mondo S."/>
            <person name="Nolan M."/>
            <person name="Ohm R."/>
            <person name="Pangilinan J."/>
            <person name="Park H.-J."/>
            <person name="Ramirez L."/>
            <person name="Alfaro M."/>
            <person name="Sun H."/>
            <person name="Tritt A."/>
            <person name="Yoshinaga Y."/>
            <person name="Zwiers L.-H."/>
            <person name="Turgeon B."/>
            <person name="Goodwin S."/>
            <person name="Spatafora J."/>
            <person name="Crous P."/>
            <person name="Grigoriev I."/>
        </authorList>
    </citation>
    <scope>NUCLEOTIDE SEQUENCE</scope>
    <source>
        <strain evidence="3">CBS 119925</strain>
    </source>
</reference>
<evidence type="ECO:0000313" key="4">
    <source>
        <dbReference type="Proteomes" id="UP000799440"/>
    </source>
</evidence>
<dbReference type="EMBL" id="MU006588">
    <property type="protein sequence ID" value="KAF2744485.1"/>
    <property type="molecule type" value="Genomic_DNA"/>
</dbReference>
<dbReference type="GO" id="GO:0003676">
    <property type="term" value="F:nucleic acid binding"/>
    <property type="evidence" value="ECO:0007669"/>
    <property type="project" value="InterPro"/>
</dbReference>
<dbReference type="GO" id="GO:0005634">
    <property type="term" value="C:nucleus"/>
    <property type="evidence" value="ECO:0007669"/>
    <property type="project" value="TreeGrafter"/>
</dbReference>
<dbReference type="Pfam" id="PF21762">
    <property type="entry name" value="DEDDh_C"/>
    <property type="match status" value="1"/>
</dbReference>
<dbReference type="InterPro" id="IPR040151">
    <property type="entry name" value="Gfd2/YDR514C-like"/>
</dbReference>
<dbReference type="PANTHER" id="PTHR28083">
    <property type="entry name" value="GOOD FOR FULL DBP5 ACTIVITY PROTEIN 2"/>
    <property type="match status" value="1"/>
</dbReference>
<feature type="region of interest" description="Disordered" evidence="1">
    <location>
        <begin position="206"/>
        <end position="229"/>
    </location>
</feature>
<dbReference type="OrthoDB" id="5953249at2759"/>
<dbReference type="InterPro" id="IPR048519">
    <property type="entry name" value="Gfd2/YDR514C-like_C"/>
</dbReference>